<comment type="caution">
    <text evidence="2">The sequence shown here is derived from an EMBL/GenBank/DDBJ whole genome shotgun (WGS) entry which is preliminary data.</text>
</comment>
<dbReference type="RefSeq" id="WP_052443821.1">
    <property type="nucleotide sequence ID" value="NZ_CDBW01000017.1"/>
</dbReference>
<dbReference type="Gene3D" id="1.10.10.60">
    <property type="entry name" value="Homeodomain-like"/>
    <property type="match status" value="1"/>
</dbReference>
<dbReference type="GeneID" id="58924549"/>
<dbReference type="InterPro" id="IPR052411">
    <property type="entry name" value="c-mor_Regulatory_Protein"/>
</dbReference>
<evidence type="ECO:0000313" key="2">
    <source>
        <dbReference type="EMBL" id="OHY89782.1"/>
    </source>
</evidence>
<dbReference type="Pfam" id="PF08765">
    <property type="entry name" value="Mor"/>
    <property type="match status" value="1"/>
</dbReference>
<dbReference type="InterPro" id="IPR014875">
    <property type="entry name" value="Mor_transcription_activator"/>
</dbReference>
<feature type="domain" description="Mor transcription activator" evidence="1">
    <location>
        <begin position="27"/>
        <end position="119"/>
    </location>
</feature>
<name>A0A1S2CM03_AERSO</name>
<dbReference type="Proteomes" id="UP000179934">
    <property type="component" value="Unassembled WGS sequence"/>
</dbReference>
<evidence type="ECO:0000259" key="1">
    <source>
        <dbReference type="Pfam" id="PF08765"/>
    </source>
</evidence>
<gene>
    <name evidence="2" type="ORF">BJD16_05450</name>
</gene>
<dbReference type="STRING" id="646.BJD16_05450"/>
<proteinExistence type="predicted"/>
<dbReference type="InterPro" id="IPR009057">
    <property type="entry name" value="Homeodomain-like_sf"/>
</dbReference>
<evidence type="ECO:0000313" key="3">
    <source>
        <dbReference type="Proteomes" id="UP000179934"/>
    </source>
</evidence>
<accession>A0A1S2CM03</accession>
<reference evidence="2 3" key="1">
    <citation type="submission" date="2016-09" db="EMBL/GenBank/DDBJ databases">
        <title>Draft Genome Sequence of Aeromonas sobria Strain 08005, Isolated from Sick Rana catesbeiana.</title>
        <authorList>
            <person name="Yang Q."/>
        </authorList>
    </citation>
    <scope>NUCLEOTIDE SEQUENCE [LARGE SCALE GENOMIC DNA]</scope>
    <source>
        <strain evidence="2 3">08005</strain>
    </source>
</reference>
<dbReference type="PANTHER" id="PTHR37812:SF1">
    <property type="entry name" value="MU-LIKE PROPHAGE FLUMU PROTEIN C"/>
    <property type="match status" value="1"/>
</dbReference>
<protein>
    <recommendedName>
        <fullName evidence="1">Mor transcription activator domain-containing protein</fullName>
    </recommendedName>
</protein>
<organism evidence="2 3">
    <name type="scientific">Aeromonas sobria</name>
    <dbReference type="NCBI Taxonomy" id="646"/>
    <lineage>
        <taxon>Bacteria</taxon>
        <taxon>Pseudomonadati</taxon>
        <taxon>Pseudomonadota</taxon>
        <taxon>Gammaproteobacteria</taxon>
        <taxon>Aeromonadales</taxon>
        <taxon>Aeromonadaceae</taxon>
        <taxon>Aeromonas</taxon>
    </lineage>
</organism>
<sequence>MKIDYAELLSNEAMFDVFLKSCKVKRDETLGLLFESIKDGLDRQSCFSEKLRASIFIAICETLGGSQIYMPRGEYLRDSLIRFSIFKEFDGKNTKLLAIKYGMSVRNIQTILDDQRTQNRLARDCIERLGVNRA</sequence>
<dbReference type="EMBL" id="MKFU01000034">
    <property type="protein sequence ID" value="OHY89782.1"/>
    <property type="molecule type" value="Genomic_DNA"/>
</dbReference>
<dbReference type="PANTHER" id="PTHR37812">
    <property type="entry name" value="MU-LIKE PROPHAGE FLUMU PROTEIN C"/>
    <property type="match status" value="1"/>
</dbReference>
<dbReference type="AlphaFoldDB" id="A0A1S2CM03"/>
<dbReference type="OrthoDB" id="6387485at2"/>
<dbReference type="SUPFAM" id="SSF46689">
    <property type="entry name" value="Homeodomain-like"/>
    <property type="match status" value="1"/>
</dbReference>